<dbReference type="GO" id="GO:0008033">
    <property type="term" value="P:tRNA processing"/>
    <property type="evidence" value="ECO:0007669"/>
    <property type="project" value="UniProtKB-KW"/>
</dbReference>
<gene>
    <name evidence="8" type="ORF">EVA_12520</name>
</gene>
<keyword evidence="5" id="KW-0479">Metal-binding</keyword>
<comment type="caution">
    <text evidence="8">The sequence shown here is derived from an EMBL/GenBank/DDBJ whole genome shotgun (WGS) entry which is preliminary data.</text>
</comment>
<feature type="domain" description="Poly A polymerase head" evidence="7">
    <location>
        <begin position="25"/>
        <end position="151"/>
    </location>
</feature>
<keyword evidence="6" id="KW-0460">Magnesium</keyword>
<dbReference type="Gene3D" id="3.30.460.10">
    <property type="entry name" value="Beta Polymerase, domain 2"/>
    <property type="match status" value="1"/>
</dbReference>
<dbReference type="AlphaFoldDB" id="J9GIL9"/>
<evidence type="ECO:0000256" key="4">
    <source>
        <dbReference type="ARBA" id="ARBA00022695"/>
    </source>
</evidence>
<evidence type="ECO:0000256" key="3">
    <source>
        <dbReference type="ARBA" id="ARBA00022694"/>
    </source>
</evidence>
<sequence length="239" mass="27103">MNLVERIPPYSKKILAGLEAAGFEAYLVGGAVRDLLLNLTPGDYDITTNARPEQVLELCRKLNWFTVKNLGNNFGCVVIVLDGVPTEVTTFRGESYGTADAHRPEKIWYCQKLEEDLSRRDFTVNAMAMDLRGKVYDFFGGKEDLQNKILRTVGNAAKRYQEDGLRMFRACRFVAQLGFTYVQENDVLPAFGMKGTPYYLPQNYKMPLERCNALSLERVRQELDKLLLSPFAGHGLMLL</sequence>
<evidence type="ECO:0000256" key="1">
    <source>
        <dbReference type="ARBA" id="ARBA00001946"/>
    </source>
</evidence>
<evidence type="ECO:0000256" key="2">
    <source>
        <dbReference type="ARBA" id="ARBA00022679"/>
    </source>
</evidence>
<dbReference type="PANTHER" id="PTHR46173:SF1">
    <property type="entry name" value="CCA TRNA NUCLEOTIDYLTRANSFERASE 1, MITOCHONDRIAL"/>
    <property type="match status" value="1"/>
</dbReference>
<dbReference type="InterPro" id="IPR043519">
    <property type="entry name" value="NT_sf"/>
</dbReference>
<dbReference type="GO" id="GO:0046872">
    <property type="term" value="F:metal ion binding"/>
    <property type="evidence" value="ECO:0007669"/>
    <property type="project" value="UniProtKB-KW"/>
</dbReference>
<comment type="cofactor">
    <cofactor evidence="1">
        <name>Mg(2+)</name>
        <dbReference type="ChEBI" id="CHEBI:18420"/>
    </cofactor>
</comment>
<keyword evidence="2 8" id="KW-0808">Transferase</keyword>
<dbReference type="InterPro" id="IPR002646">
    <property type="entry name" value="PolA_pol_head_dom"/>
</dbReference>
<dbReference type="GO" id="GO:0000049">
    <property type="term" value="F:tRNA binding"/>
    <property type="evidence" value="ECO:0007669"/>
    <property type="project" value="TreeGrafter"/>
</dbReference>
<dbReference type="InterPro" id="IPR050264">
    <property type="entry name" value="Bact_CCA-adding_enz_type3_sf"/>
</dbReference>
<keyword evidence="3" id="KW-0819">tRNA processing</keyword>
<proteinExistence type="predicted"/>
<dbReference type="Gene3D" id="1.10.3090.10">
    <property type="entry name" value="cca-adding enzyme, domain 2"/>
    <property type="match status" value="1"/>
</dbReference>
<dbReference type="GO" id="GO:0016779">
    <property type="term" value="F:nucleotidyltransferase activity"/>
    <property type="evidence" value="ECO:0007669"/>
    <property type="project" value="UniProtKB-KW"/>
</dbReference>
<dbReference type="EMBL" id="AMCI01003837">
    <property type="protein sequence ID" value="EJW99374.1"/>
    <property type="molecule type" value="Genomic_DNA"/>
</dbReference>
<reference evidence="8" key="1">
    <citation type="journal article" date="2012" name="PLoS ONE">
        <title>Gene sets for utilization of primary and secondary nutrition supplies in the distal gut of endangered iberian lynx.</title>
        <authorList>
            <person name="Alcaide M."/>
            <person name="Messina E."/>
            <person name="Richter M."/>
            <person name="Bargiela R."/>
            <person name="Peplies J."/>
            <person name="Huws S.A."/>
            <person name="Newbold C.J."/>
            <person name="Golyshin P.N."/>
            <person name="Simon M.A."/>
            <person name="Lopez G."/>
            <person name="Yakimov M.M."/>
            <person name="Ferrer M."/>
        </authorList>
    </citation>
    <scope>NUCLEOTIDE SEQUENCE</scope>
</reference>
<protein>
    <submittedName>
        <fullName evidence="8">tRNA nucleotidyltransferase/poly(A) polymerase family protein</fullName>
    </submittedName>
</protein>
<dbReference type="Pfam" id="PF01743">
    <property type="entry name" value="PolyA_pol"/>
    <property type="match status" value="1"/>
</dbReference>
<dbReference type="SUPFAM" id="SSF81301">
    <property type="entry name" value="Nucleotidyltransferase"/>
    <property type="match status" value="1"/>
</dbReference>
<accession>J9GIL9</accession>
<evidence type="ECO:0000256" key="6">
    <source>
        <dbReference type="ARBA" id="ARBA00022842"/>
    </source>
</evidence>
<dbReference type="CDD" id="cd05398">
    <property type="entry name" value="NT_ClassII-CCAase"/>
    <property type="match status" value="1"/>
</dbReference>
<dbReference type="SUPFAM" id="SSF81891">
    <property type="entry name" value="Poly A polymerase C-terminal region-like"/>
    <property type="match status" value="1"/>
</dbReference>
<evidence type="ECO:0000259" key="7">
    <source>
        <dbReference type="Pfam" id="PF01743"/>
    </source>
</evidence>
<organism evidence="8">
    <name type="scientific">gut metagenome</name>
    <dbReference type="NCBI Taxonomy" id="749906"/>
    <lineage>
        <taxon>unclassified sequences</taxon>
        <taxon>metagenomes</taxon>
        <taxon>organismal metagenomes</taxon>
    </lineage>
</organism>
<name>J9GIL9_9ZZZZ</name>
<evidence type="ECO:0000256" key="5">
    <source>
        <dbReference type="ARBA" id="ARBA00022723"/>
    </source>
</evidence>
<dbReference type="PANTHER" id="PTHR46173">
    <property type="entry name" value="CCA TRNA NUCLEOTIDYLTRANSFERASE 1, MITOCHONDRIAL"/>
    <property type="match status" value="1"/>
</dbReference>
<evidence type="ECO:0000313" key="8">
    <source>
        <dbReference type="EMBL" id="EJW99374.1"/>
    </source>
</evidence>
<keyword evidence="4" id="KW-0548">Nucleotidyltransferase</keyword>